<evidence type="ECO:0000256" key="3">
    <source>
        <dbReference type="ARBA" id="ARBA00022723"/>
    </source>
</evidence>
<keyword evidence="4 10" id="KW-0677">Repeat</keyword>
<evidence type="ECO:0000256" key="9">
    <source>
        <dbReference type="ARBA" id="ARBA00023136"/>
    </source>
</evidence>
<dbReference type="InterPro" id="IPR010207">
    <property type="entry name" value="Elect_transpt_cplx_RnfB/RsxB"/>
</dbReference>
<dbReference type="RefSeq" id="WP_013886578.1">
    <property type="nucleotide sequence ID" value="NC_015672.1"/>
</dbReference>
<feature type="binding site" evidence="10">
    <location>
        <position position="54"/>
    </location>
    <ligand>
        <name>[4Fe-4S] cluster</name>
        <dbReference type="ChEBI" id="CHEBI:49883"/>
        <label>1</label>
    </ligand>
</feature>
<keyword evidence="11" id="KW-0812">Transmembrane</keyword>
<keyword evidence="3 10" id="KW-0479">Metal-binding</keyword>
<dbReference type="GO" id="GO:0051539">
    <property type="term" value="F:4 iron, 4 sulfur cluster binding"/>
    <property type="evidence" value="ECO:0007669"/>
    <property type="project" value="UniProtKB-UniRule"/>
</dbReference>
<dbReference type="GO" id="GO:0046872">
    <property type="term" value="F:metal ion binding"/>
    <property type="evidence" value="ECO:0007669"/>
    <property type="project" value="UniProtKB-KW"/>
</dbReference>
<evidence type="ECO:0000313" key="15">
    <source>
        <dbReference type="Proteomes" id="UP000006621"/>
    </source>
</evidence>
<dbReference type="EMBL" id="CP002858">
    <property type="protein sequence ID" value="AEI15096.1"/>
    <property type="molecule type" value="Genomic_DNA"/>
</dbReference>
<protein>
    <recommendedName>
        <fullName evidence="10">Ion-translocating oxidoreductase complex subunit B</fullName>
        <ecNumber evidence="10">7.-.-.-</ecNumber>
    </recommendedName>
    <alternativeName>
        <fullName evidence="10">Rnf electron transport complex subunit B</fullName>
    </alternativeName>
</protein>
<dbReference type="HOGENOM" id="CLU_053470_0_0_0"/>
<evidence type="ECO:0000256" key="7">
    <source>
        <dbReference type="ARBA" id="ARBA00023004"/>
    </source>
</evidence>
<evidence type="ECO:0000256" key="4">
    <source>
        <dbReference type="ARBA" id="ARBA00022737"/>
    </source>
</evidence>
<dbReference type="PROSITE" id="PS51656">
    <property type="entry name" value="4FE4S"/>
    <property type="match status" value="1"/>
</dbReference>
<dbReference type="eggNOG" id="COG2878">
    <property type="taxonomic scope" value="Bacteria"/>
</dbReference>
<dbReference type="GO" id="GO:0009055">
    <property type="term" value="F:electron transfer activity"/>
    <property type="evidence" value="ECO:0007669"/>
    <property type="project" value="InterPro"/>
</dbReference>
<dbReference type="InterPro" id="IPR050395">
    <property type="entry name" value="4Fe4S_Ferredoxin_RnfB"/>
</dbReference>
<comment type="subunit">
    <text evidence="10">The complex is composed of six subunits: RnfA, RnfB, RnfC, RnfD, RnfE and RnfG.</text>
</comment>
<feature type="binding site" evidence="10">
    <location>
        <position position="46"/>
    </location>
    <ligand>
        <name>[4Fe-4S] cluster</name>
        <dbReference type="ChEBI" id="CHEBI:49883"/>
        <label>1</label>
    </ligand>
</feature>
<dbReference type="KEGG" id="fsi:Flexsi_1446"/>
<keyword evidence="8 10" id="KW-0411">Iron-sulfur</keyword>
<dbReference type="Pfam" id="PF12838">
    <property type="entry name" value="Fer4_7"/>
    <property type="match status" value="1"/>
</dbReference>
<reference evidence="15" key="2">
    <citation type="submission" date="2011-06" db="EMBL/GenBank/DDBJ databases">
        <title>The complete genome of Flexistipes sinusarabici DSM 4947.</title>
        <authorList>
            <person name="Lucas S."/>
            <person name="Han J."/>
            <person name="Lapidus A."/>
            <person name="Bruce D."/>
            <person name="Goodwin L."/>
            <person name="Pitluck S."/>
            <person name="Peters L."/>
            <person name="Kyrpides N."/>
            <person name="Mavromatis K."/>
            <person name="Ivanova N."/>
            <person name="Mikhailova N."/>
            <person name="Chertkov O."/>
            <person name="Detter J.C."/>
            <person name="Tapia R."/>
            <person name="Han C."/>
            <person name="Land M."/>
            <person name="Hauser L."/>
            <person name="Markowitz V."/>
            <person name="Cheng J.-F."/>
            <person name="Hugenholtz P."/>
            <person name="Woyke T."/>
            <person name="Wu D."/>
            <person name="Spring S."/>
            <person name="Schroeder M."/>
            <person name="Brambilla E."/>
            <person name="Klenk H.-P."/>
            <person name="Eisen J.A."/>
        </authorList>
    </citation>
    <scope>NUCLEOTIDE SEQUENCE [LARGE SCALE GENOMIC DNA]</scope>
    <source>
        <strain evidence="15">DSM 4947 / MAS 10</strain>
    </source>
</reference>
<evidence type="ECO:0000259" key="13">
    <source>
        <dbReference type="PROSITE" id="PS51656"/>
    </source>
</evidence>
<evidence type="ECO:0000256" key="5">
    <source>
        <dbReference type="ARBA" id="ARBA00022967"/>
    </source>
</evidence>
<keyword evidence="10" id="KW-1003">Cell membrane</keyword>
<evidence type="ECO:0000256" key="11">
    <source>
        <dbReference type="SAM" id="Phobius"/>
    </source>
</evidence>
<keyword evidence="11" id="KW-1133">Transmembrane helix</keyword>
<feature type="binding site" evidence="10">
    <location>
        <position position="148"/>
    </location>
    <ligand>
        <name>[4Fe-4S] cluster</name>
        <dbReference type="ChEBI" id="CHEBI:49883"/>
        <label>3</label>
    </ligand>
</feature>
<keyword evidence="2 10" id="KW-0004">4Fe-4S</keyword>
<comment type="subcellular location">
    <subcellularLocation>
        <location evidence="10">Cell inner membrane</location>
    </subcellularLocation>
</comment>
<dbReference type="Pfam" id="PF13187">
    <property type="entry name" value="Fer4_9"/>
    <property type="match status" value="1"/>
</dbReference>
<evidence type="ECO:0000256" key="1">
    <source>
        <dbReference type="ARBA" id="ARBA00022448"/>
    </source>
</evidence>
<dbReference type="STRING" id="717231.Flexsi_1446"/>
<comment type="caution">
    <text evidence="10">Lacks conserved residue(s) required for the propagation of feature annotation.</text>
</comment>
<dbReference type="GO" id="GO:0022900">
    <property type="term" value="P:electron transport chain"/>
    <property type="evidence" value="ECO:0007669"/>
    <property type="project" value="UniProtKB-UniRule"/>
</dbReference>
<dbReference type="SUPFAM" id="SSF54862">
    <property type="entry name" value="4Fe-4S ferredoxins"/>
    <property type="match status" value="2"/>
</dbReference>
<comment type="similarity">
    <text evidence="10">Belongs to the 4Fe4S bacterial-type ferredoxin family. RnfB subfamily.</text>
</comment>
<dbReference type="InterPro" id="IPR007202">
    <property type="entry name" value="4Fe-4S_dom"/>
</dbReference>
<dbReference type="GO" id="GO:0005886">
    <property type="term" value="C:plasma membrane"/>
    <property type="evidence" value="ECO:0007669"/>
    <property type="project" value="UniProtKB-SubCell"/>
</dbReference>
<dbReference type="HAMAP" id="MF_00463">
    <property type="entry name" value="RsxB_RnfB"/>
    <property type="match status" value="1"/>
</dbReference>
<dbReference type="OrthoDB" id="9789936at2"/>
<dbReference type="NCBIfam" id="TIGR01944">
    <property type="entry name" value="rnfB"/>
    <property type="match status" value="1"/>
</dbReference>
<feature type="binding site" evidence="10">
    <location>
        <position position="138"/>
    </location>
    <ligand>
        <name>[4Fe-4S] cluster</name>
        <dbReference type="ChEBI" id="CHEBI:49883"/>
        <label>2</label>
    </ligand>
</feature>
<reference evidence="14 15" key="1">
    <citation type="journal article" date="2011" name="Stand. Genomic Sci.">
        <title>Genome sequence of the moderately thermophilic halophile Flexistipes sinusarabici strain (MAS10).</title>
        <authorList>
            <person name="Lapidus A."/>
            <person name="Chertkov O."/>
            <person name="Nolan M."/>
            <person name="Lucas S."/>
            <person name="Hammon N."/>
            <person name="Deshpande S."/>
            <person name="Cheng J.F."/>
            <person name="Tapia R."/>
            <person name="Han C."/>
            <person name="Goodwin L."/>
            <person name="Pitluck S."/>
            <person name="Liolios K."/>
            <person name="Pagani I."/>
            <person name="Ivanova N."/>
            <person name="Huntemann M."/>
            <person name="Mavromatis K."/>
            <person name="Mikhailova N."/>
            <person name="Pati A."/>
            <person name="Chen A."/>
            <person name="Palaniappan K."/>
            <person name="Land M."/>
            <person name="Hauser L."/>
            <person name="Brambilla E.M."/>
            <person name="Rohde M."/>
            <person name="Abt B."/>
            <person name="Spring S."/>
            <person name="Goker M."/>
            <person name="Bristow J."/>
            <person name="Eisen J.A."/>
            <person name="Markowitz V."/>
            <person name="Hugenholtz P."/>
            <person name="Kyrpides N.C."/>
            <person name="Klenk H.P."/>
            <person name="Woyke T."/>
        </authorList>
    </citation>
    <scope>NUCLEOTIDE SEQUENCE [LARGE SCALE GENOMIC DNA]</scope>
    <source>
        <strain evidence="15">DSM 4947 / MAS 10</strain>
    </source>
</reference>
<name>F8E899_FLESM</name>
<accession>F8E899</accession>
<evidence type="ECO:0000256" key="6">
    <source>
        <dbReference type="ARBA" id="ARBA00022982"/>
    </source>
</evidence>
<feature type="binding site" evidence="10">
    <location>
        <position position="178"/>
    </location>
    <ligand>
        <name>[4Fe-4S] cluster</name>
        <dbReference type="ChEBI" id="CHEBI:49883"/>
        <label>2</label>
    </ligand>
</feature>
<keyword evidence="7 10" id="KW-0408">Iron</keyword>
<dbReference type="eggNOG" id="COG2768">
    <property type="taxonomic scope" value="Bacteria"/>
</dbReference>
<dbReference type="Gene3D" id="3.30.70.20">
    <property type="match status" value="2"/>
</dbReference>
<evidence type="ECO:0000259" key="12">
    <source>
        <dbReference type="PROSITE" id="PS51379"/>
    </source>
</evidence>
<dbReference type="AlphaFoldDB" id="F8E899"/>
<feature type="domain" description="4Fe-4S ferredoxin-type" evidence="12">
    <location>
        <begin position="159"/>
        <end position="188"/>
    </location>
</feature>
<sequence>MITPVIVLGSTGFVAGLGLFIASKKFAVEKDPKIEEVDELLPGANCGACGLPGCSSLAEAIVKGDVLPSACPVADNESVGKIAELLGIEAGTNVKHVARVKCNGGCHNSPEKYKYYGPGDCHSITMLAGGNKECIYGCVGGGSCVKACAFNAMEMGEDKIPRIFEDKCTACGMCVKACPRDIIELMPIENKFVVNCCSKDKGPETKKACSVGCIACRLCAKNCPVDAITVENNLAKIDPEICTNCGKCEEVCPMKTINNYCNHCASQS</sequence>
<dbReference type="PROSITE" id="PS51379">
    <property type="entry name" value="4FE4S_FER_2"/>
    <property type="match status" value="4"/>
</dbReference>
<evidence type="ECO:0000256" key="8">
    <source>
        <dbReference type="ARBA" id="ARBA00023014"/>
    </source>
</evidence>
<dbReference type="Proteomes" id="UP000006621">
    <property type="component" value="Chromosome"/>
</dbReference>
<proteinExistence type="inferred from homology"/>
<dbReference type="InterPro" id="IPR017896">
    <property type="entry name" value="4Fe4S_Fe-S-bd"/>
</dbReference>
<feature type="domain" description="4Fe-4S ferredoxin-type" evidence="12">
    <location>
        <begin position="233"/>
        <end position="263"/>
    </location>
</feature>
<evidence type="ECO:0000256" key="10">
    <source>
        <dbReference type="HAMAP-Rule" id="MF_00463"/>
    </source>
</evidence>
<feature type="domain" description="4Fe-4S ferredoxin-type" evidence="12">
    <location>
        <begin position="124"/>
        <end position="158"/>
    </location>
</feature>
<feature type="binding site" evidence="10">
    <location>
        <position position="174"/>
    </location>
    <ligand>
        <name>[4Fe-4S] cluster</name>
        <dbReference type="ChEBI" id="CHEBI:49883"/>
        <label>3</label>
    </ligand>
</feature>
<gene>
    <name evidence="10" type="primary">rnfB</name>
    <name evidence="14" type="ordered locus">Flexsi_1446</name>
</gene>
<feature type="binding site" evidence="10">
    <location>
        <position position="171"/>
    </location>
    <ligand>
        <name>[4Fe-4S] cluster</name>
        <dbReference type="ChEBI" id="CHEBI:49883"/>
        <label>3</label>
    </ligand>
</feature>
<keyword evidence="10" id="KW-0997">Cell inner membrane</keyword>
<dbReference type="EC" id="7.-.-.-" evidence="10"/>
<dbReference type="Pfam" id="PF04060">
    <property type="entry name" value="FeS"/>
    <property type="match status" value="1"/>
</dbReference>
<dbReference type="PANTHER" id="PTHR43560:SF1">
    <property type="entry name" value="ION-TRANSLOCATING OXIDOREDUCTASE COMPLEX SUBUNIT B"/>
    <property type="match status" value="1"/>
</dbReference>
<dbReference type="CDD" id="cd10549">
    <property type="entry name" value="MtMvhB_like"/>
    <property type="match status" value="1"/>
</dbReference>
<dbReference type="PROSITE" id="PS00198">
    <property type="entry name" value="4FE4S_FER_1"/>
    <property type="match status" value="2"/>
</dbReference>
<keyword evidence="9 10" id="KW-0472">Membrane</keyword>
<feature type="binding site" evidence="10">
    <location>
        <position position="168"/>
    </location>
    <ligand>
        <name>[4Fe-4S] cluster</name>
        <dbReference type="ChEBI" id="CHEBI:49883"/>
        <label>3</label>
    </ligand>
</feature>
<keyword evidence="1 10" id="KW-0813">Transport</keyword>
<feature type="domain" description="4Fe-4S" evidence="13">
    <location>
        <begin position="29"/>
        <end position="88"/>
    </location>
</feature>
<comment type="cofactor">
    <cofactor evidence="10">
        <name>[4Fe-4S] cluster</name>
        <dbReference type="ChEBI" id="CHEBI:49883"/>
    </cofactor>
    <text evidence="10">Binds 3 [4Fe-4S] clusters.</text>
</comment>
<evidence type="ECO:0000313" key="14">
    <source>
        <dbReference type="EMBL" id="AEI15096.1"/>
    </source>
</evidence>
<feature type="binding site" evidence="10">
    <location>
        <position position="49"/>
    </location>
    <ligand>
        <name>[4Fe-4S] cluster</name>
        <dbReference type="ChEBI" id="CHEBI:49883"/>
        <label>1</label>
    </ligand>
</feature>
<feature type="domain" description="4Fe-4S ferredoxin-type" evidence="12">
    <location>
        <begin position="201"/>
        <end position="232"/>
    </location>
</feature>
<keyword evidence="5 10" id="KW-1278">Translocase</keyword>
<organism evidence="14 15">
    <name type="scientific">Flexistipes sinusarabici (strain ATCC 49648 / DSM 4947 / MAS 10)</name>
    <dbReference type="NCBI Taxonomy" id="717231"/>
    <lineage>
        <taxon>Bacteria</taxon>
        <taxon>Pseudomonadati</taxon>
        <taxon>Deferribacterota</taxon>
        <taxon>Deferribacteres</taxon>
        <taxon>Deferribacterales</taxon>
        <taxon>Flexistipitaceae</taxon>
        <taxon>Flexistipes</taxon>
    </lineage>
</organism>
<feature type="binding site" evidence="10">
    <location>
        <position position="71"/>
    </location>
    <ligand>
        <name>[4Fe-4S] cluster</name>
        <dbReference type="ChEBI" id="CHEBI:49883"/>
        <label>1</label>
    </ligand>
</feature>
<keyword evidence="6 10" id="KW-0249">Electron transport</keyword>
<comment type="function">
    <text evidence="10">Part of a membrane-bound complex that couples electron transfer with translocation of ions across the membrane.</text>
</comment>
<feature type="region of interest" description="Hydrophobic" evidence="10">
    <location>
        <begin position="1"/>
        <end position="23"/>
    </location>
</feature>
<feature type="transmembrane region" description="Helical" evidence="11">
    <location>
        <begin position="6"/>
        <end position="23"/>
    </location>
</feature>
<dbReference type="InterPro" id="IPR017900">
    <property type="entry name" value="4Fe4S_Fe_S_CS"/>
</dbReference>
<keyword evidence="15" id="KW-1185">Reference proteome</keyword>
<dbReference type="PANTHER" id="PTHR43560">
    <property type="entry name" value="ION-TRANSLOCATING OXIDOREDUCTASE COMPLEX SUBUNIT B"/>
    <property type="match status" value="1"/>
</dbReference>
<dbReference type="Gene3D" id="1.10.15.40">
    <property type="entry name" value="Electron transport complex subunit B, putative Fe-S cluster"/>
    <property type="match status" value="1"/>
</dbReference>
<evidence type="ECO:0000256" key="2">
    <source>
        <dbReference type="ARBA" id="ARBA00022485"/>
    </source>
</evidence>
<feature type="binding site" evidence="10">
    <location>
        <position position="134"/>
    </location>
    <ligand>
        <name>[4Fe-4S] cluster</name>
        <dbReference type="ChEBI" id="CHEBI:49883"/>
        <label>2</label>
    </ligand>
</feature>
<feature type="binding site" evidence="10">
    <location>
        <position position="144"/>
    </location>
    <ligand>
        <name>[4Fe-4S] cluster</name>
        <dbReference type="ChEBI" id="CHEBI:49883"/>
        <label>2</label>
    </ligand>
</feature>